<dbReference type="InterPro" id="IPR000182">
    <property type="entry name" value="GNAT_dom"/>
</dbReference>
<dbReference type="EMBL" id="LAZR01025861">
    <property type="protein sequence ID" value="KKL70561.1"/>
    <property type="molecule type" value="Genomic_DNA"/>
</dbReference>
<name>A0A0F9EWB8_9ZZZZ</name>
<comment type="caution">
    <text evidence="2">The sequence shown here is derived from an EMBL/GenBank/DDBJ whole genome shotgun (WGS) entry which is preliminary data.</text>
</comment>
<dbReference type="Gene3D" id="3.40.630.30">
    <property type="match status" value="1"/>
</dbReference>
<proteinExistence type="predicted"/>
<feature type="non-terminal residue" evidence="2">
    <location>
        <position position="1"/>
    </location>
</feature>
<dbReference type="SUPFAM" id="SSF55729">
    <property type="entry name" value="Acyl-CoA N-acyltransferases (Nat)"/>
    <property type="match status" value="1"/>
</dbReference>
<sequence>IETEEGRPIGNLGLHAIDEAQGRATLGISIGEKGWWSRGYGTEAIRQVLRYAFAELGLRRVDLQVDEDNVRGIRCYEKCGFVREGLLRAHRLRQGQPVNMVVMGVLQDEFEAQPWR</sequence>
<dbReference type="PANTHER" id="PTHR43415">
    <property type="entry name" value="SPERMIDINE N(1)-ACETYLTRANSFERASE"/>
    <property type="match status" value="1"/>
</dbReference>
<dbReference type="AlphaFoldDB" id="A0A0F9EWB8"/>
<dbReference type="PROSITE" id="PS51186">
    <property type="entry name" value="GNAT"/>
    <property type="match status" value="1"/>
</dbReference>
<accession>A0A0F9EWB8</accession>
<dbReference type="PANTHER" id="PTHR43415:SF3">
    <property type="entry name" value="GNAT-FAMILY ACETYLTRANSFERASE"/>
    <property type="match status" value="1"/>
</dbReference>
<evidence type="ECO:0000313" key="2">
    <source>
        <dbReference type="EMBL" id="KKL70561.1"/>
    </source>
</evidence>
<organism evidence="2">
    <name type="scientific">marine sediment metagenome</name>
    <dbReference type="NCBI Taxonomy" id="412755"/>
    <lineage>
        <taxon>unclassified sequences</taxon>
        <taxon>metagenomes</taxon>
        <taxon>ecological metagenomes</taxon>
    </lineage>
</organism>
<protein>
    <recommendedName>
        <fullName evidence="1">N-acetyltransferase domain-containing protein</fullName>
    </recommendedName>
</protein>
<dbReference type="GO" id="GO:0016747">
    <property type="term" value="F:acyltransferase activity, transferring groups other than amino-acyl groups"/>
    <property type="evidence" value="ECO:0007669"/>
    <property type="project" value="InterPro"/>
</dbReference>
<gene>
    <name evidence="2" type="ORF">LCGC14_2103700</name>
</gene>
<evidence type="ECO:0000259" key="1">
    <source>
        <dbReference type="PROSITE" id="PS51186"/>
    </source>
</evidence>
<dbReference type="InterPro" id="IPR016181">
    <property type="entry name" value="Acyl_CoA_acyltransferase"/>
</dbReference>
<feature type="domain" description="N-acetyltransferase" evidence="1">
    <location>
        <begin position="1"/>
        <end position="108"/>
    </location>
</feature>
<dbReference type="Pfam" id="PF13302">
    <property type="entry name" value="Acetyltransf_3"/>
    <property type="match status" value="1"/>
</dbReference>
<reference evidence="2" key="1">
    <citation type="journal article" date="2015" name="Nature">
        <title>Complex archaea that bridge the gap between prokaryotes and eukaryotes.</title>
        <authorList>
            <person name="Spang A."/>
            <person name="Saw J.H."/>
            <person name="Jorgensen S.L."/>
            <person name="Zaremba-Niedzwiedzka K."/>
            <person name="Martijn J."/>
            <person name="Lind A.E."/>
            <person name="van Eijk R."/>
            <person name="Schleper C."/>
            <person name="Guy L."/>
            <person name="Ettema T.J."/>
        </authorList>
    </citation>
    <scope>NUCLEOTIDE SEQUENCE</scope>
</reference>